<evidence type="ECO:0000313" key="6">
    <source>
        <dbReference type="Ensembl" id="ENSCVAP00000028336.1"/>
    </source>
</evidence>
<dbReference type="Gene3D" id="3.30.720.170">
    <property type="entry name" value="Perilipin, alpha-beta domain"/>
    <property type="match status" value="1"/>
</dbReference>
<organism evidence="6 7">
    <name type="scientific">Cyprinodon variegatus</name>
    <name type="common">Sheepshead minnow</name>
    <dbReference type="NCBI Taxonomy" id="28743"/>
    <lineage>
        <taxon>Eukaryota</taxon>
        <taxon>Metazoa</taxon>
        <taxon>Chordata</taxon>
        <taxon>Craniata</taxon>
        <taxon>Vertebrata</taxon>
        <taxon>Euteleostomi</taxon>
        <taxon>Actinopterygii</taxon>
        <taxon>Neopterygii</taxon>
        <taxon>Teleostei</taxon>
        <taxon>Neoteleostei</taxon>
        <taxon>Acanthomorphata</taxon>
        <taxon>Ovalentaria</taxon>
        <taxon>Atherinomorphae</taxon>
        <taxon>Cyprinodontiformes</taxon>
        <taxon>Cyprinodontidae</taxon>
        <taxon>Cyprinodon</taxon>
    </lineage>
</organism>
<evidence type="ECO:0000313" key="7">
    <source>
        <dbReference type="Proteomes" id="UP000265020"/>
    </source>
</evidence>
<name>A0A3Q2E7Y8_CYPVA</name>
<dbReference type="Ensembl" id="ENSCVAT00000030512.1">
    <property type="protein sequence ID" value="ENSCVAP00000028336.1"/>
    <property type="gene ID" value="ENSCVAG00000015304.1"/>
</dbReference>
<reference evidence="6" key="2">
    <citation type="submission" date="2025-09" db="UniProtKB">
        <authorList>
            <consortium name="Ensembl"/>
        </authorList>
    </citation>
    <scope>IDENTIFICATION</scope>
</reference>
<sequence length="439" mass="47852">MAAVEVMPNQSVVERVTSLPLVSSTYSMVFNVYSNTKDNHPYIRSVCEAAEQGVRTITSVALTTASPIIGKLEPQIAIANDLACKGLDKIEKTLPILHQPSEQIVSSAKDVVTSAKDVMTGKVSEAKGTVSDTLSTVVEKTRGAVQEGMDKTKAAVSGSVSTVLDSRVVQLVSSGVDTALSTSESLVEQYLPLSEEELELEAEAVKGFDSKETSLYVRLGCLSTKLRKRAYTRAMARMQEGKERSMGFISELNSTVDLIEYGRKNISSANQMVNNKLNSLVPWKSGSSIQENGHHAEVIESRTLVLARSLTQQLQTTCLVLVSGLKGLPNNIQQEALSISHSAAQVYTSFSQAKVLGDLPDSVLASSRVQLGKVKDSLDNVMDYLVNNTPLNWLVGPFYPRMPVHPESSCRRQPVNQNSQFNELRTKEPMEVEMESLHS</sequence>
<dbReference type="OrthoDB" id="376826at2759"/>
<dbReference type="RefSeq" id="XP_015229309.1">
    <property type="nucleotide sequence ID" value="XM_015373823.1"/>
</dbReference>
<dbReference type="KEGG" id="cvg:107084134"/>
<dbReference type="GeneID" id="107084134"/>
<dbReference type="PANTHER" id="PTHR14024">
    <property type="entry name" value="PERILIPIN"/>
    <property type="match status" value="1"/>
</dbReference>
<dbReference type="Pfam" id="PF03036">
    <property type="entry name" value="Perilipin"/>
    <property type="match status" value="1"/>
</dbReference>
<dbReference type="STRING" id="28743.ENSCVAP00000028336"/>
<dbReference type="OMA" id="MGFISEL"/>
<evidence type="ECO:0000256" key="2">
    <source>
        <dbReference type="ARBA" id="ARBA00006311"/>
    </source>
</evidence>
<comment type="similarity">
    <text evidence="2 4">Belongs to the perilipin family.</text>
</comment>
<dbReference type="Proteomes" id="UP000265020">
    <property type="component" value="Unassembled WGS sequence"/>
</dbReference>
<accession>A0A3Q2E7Y8</accession>
<dbReference type="Gene3D" id="1.20.120.340">
    <property type="entry name" value="Flagellar protein FliS"/>
    <property type="match status" value="1"/>
</dbReference>
<comment type="subcellular location">
    <subcellularLocation>
        <location evidence="1">Lipid droplet</location>
    </subcellularLocation>
</comment>
<feature type="compositionally biased region" description="Basic and acidic residues" evidence="5">
    <location>
        <begin position="424"/>
        <end position="439"/>
    </location>
</feature>
<dbReference type="GeneTree" id="ENSGT00950000182920"/>
<keyword evidence="3" id="KW-0551">Lipid droplet</keyword>
<keyword evidence="7" id="KW-1185">Reference proteome</keyword>
<reference evidence="6" key="1">
    <citation type="submission" date="2025-08" db="UniProtKB">
        <authorList>
            <consortium name="Ensembl"/>
        </authorList>
    </citation>
    <scope>IDENTIFICATION</scope>
</reference>
<dbReference type="InterPro" id="IPR004279">
    <property type="entry name" value="Perilipin"/>
</dbReference>
<dbReference type="CTD" id="123"/>
<feature type="region of interest" description="Disordered" evidence="5">
    <location>
        <begin position="408"/>
        <end position="439"/>
    </location>
</feature>
<dbReference type="PANTHER" id="PTHR14024:SF25">
    <property type="entry name" value="PERILIPIN-2"/>
    <property type="match status" value="1"/>
</dbReference>
<evidence type="ECO:0000256" key="4">
    <source>
        <dbReference type="PIRNR" id="PIRNR036881"/>
    </source>
</evidence>
<dbReference type="GO" id="GO:0019915">
    <property type="term" value="P:lipid storage"/>
    <property type="evidence" value="ECO:0007669"/>
    <property type="project" value="TreeGrafter"/>
</dbReference>
<dbReference type="SUPFAM" id="SSF109775">
    <property type="entry name" value="Mannose-6-phosphate receptor binding protein 1 (Tip47), C-terminal domain"/>
    <property type="match status" value="1"/>
</dbReference>
<dbReference type="GO" id="GO:0005829">
    <property type="term" value="C:cytosol"/>
    <property type="evidence" value="ECO:0007669"/>
    <property type="project" value="TreeGrafter"/>
</dbReference>
<evidence type="ECO:0000256" key="1">
    <source>
        <dbReference type="ARBA" id="ARBA00004502"/>
    </source>
</evidence>
<feature type="compositionally biased region" description="Polar residues" evidence="5">
    <location>
        <begin position="414"/>
        <end position="423"/>
    </location>
</feature>
<dbReference type="AlphaFoldDB" id="A0A3Q2E7Y8"/>
<dbReference type="PIRSF" id="PIRSF036881">
    <property type="entry name" value="PAT"/>
    <property type="match status" value="1"/>
</dbReference>
<protein>
    <recommendedName>
        <fullName evidence="4">Perilipin</fullName>
    </recommendedName>
</protein>
<evidence type="ECO:0000256" key="5">
    <source>
        <dbReference type="SAM" id="MobiDB-lite"/>
    </source>
</evidence>
<dbReference type="GO" id="GO:0010890">
    <property type="term" value="P:positive regulation of triglyceride storage"/>
    <property type="evidence" value="ECO:0007669"/>
    <property type="project" value="TreeGrafter"/>
</dbReference>
<dbReference type="GO" id="GO:0005811">
    <property type="term" value="C:lipid droplet"/>
    <property type="evidence" value="ECO:0007669"/>
    <property type="project" value="UniProtKB-SubCell"/>
</dbReference>
<evidence type="ECO:0000256" key="3">
    <source>
        <dbReference type="ARBA" id="ARBA00022677"/>
    </source>
</evidence>
<proteinExistence type="inferred from homology"/>